<dbReference type="Proteomes" id="UP000813385">
    <property type="component" value="Unassembled WGS sequence"/>
</dbReference>
<keyword evidence="5" id="KW-1185">Reference proteome</keyword>
<feature type="transmembrane region" description="Helical" evidence="2">
    <location>
        <begin position="577"/>
        <end position="596"/>
    </location>
</feature>
<accession>A0A8K0X2N3</accession>
<feature type="region of interest" description="Disordered" evidence="1">
    <location>
        <begin position="506"/>
        <end position="544"/>
    </location>
</feature>
<protein>
    <recommendedName>
        <fullName evidence="3">DUF6594 domain-containing protein</fullName>
    </recommendedName>
</protein>
<proteinExistence type="predicted"/>
<organism evidence="4 5">
    <name type="scientific">Plectosphaerella cucumerina</name>
    <dbReference type="NCBI Taxonomy" id="40658"/>
    <lineage>
        <taxon>Eukaryota</taxon>
        <taxon>Fungi</taxon>
        <taxon>Dikarya</taxon>
        <taxon>Ascomycota</taxon>
        <taxon>Pezizomycotina</taxon>
        <taxon>Sordariomycetes</taxon>
        <taxon>Hypocreomycetidae</taxon>
        <taxon>Glomerellales</taxon>
        <taxon>Plectosphaerellaceae</taxon>
        <taxon>Plectosphaerella</taxon>
    </lineage>
</organism>
<name>A0A8K0X2N3_9PEZI</name>
<feature type="compositionally biased region" description="Pro residues" evidence="1">
    <location>
        <begin position="271"/>
        <end position="282"/>
    </location>
</feature>
<sequence>MPPSYQAPSVESVVGDPPESTPDHHMPPSSAADDPFTHIKPTSSSTESKHDPLTANDHNGNEGPPDEAHQEADANALVLSSPPLDRDPHDESLDRKVPRELRTEYGDLIRAPSPSIVSDISGLTSRSAGSSGSGSTVTRRAHAGRRGGERHRNGDRAHAAEPIPEYHQGEITPRPLQAQWSEPTYSDAGRQAPVEHHHQQHHQPRGWTLASPPGQRHVATRSISSAGSSSLGSAPFSTIGHATDGSLSSPDRSEPADSPETRYAHRDQNPYPGPAPVPPPQHMDPFQFIEHGPGGPLLGPGPRQQQLSAPPHLGPQPSPGFHEQYQHPPRPDNLPRTGYEQLASWLTVDETGTSGIQPMYRRFETLNHRLLLHLQDELMELEEELRRLDAVDTQSRHAHHGFHPASRRHEAMVAGEMYYRKTDIFNMIGIKMEKYNQLLSSFGETQSLPSPHAADVDAFRDYLISHSPLVQSESRFLDIEEDLVSLSRPAPTSSDFNSENLLTPMPRRAITFPPTPTSPLSDVGSRAGQRQRGRPAPRKREEPKPVGALPLLASGLAASFFLPILAFVLIPAFVGRLAVVFLMSVVTGVALLQTGALRHLNGPGAGGGVTDVVVCAGVYGAVMAVLAVLL</sequence>
<dbReference type="InterPro" id="IPR046529">
    <property type="entry name" value="DUF6594"/>
</dbReference>
<feature type="compositionally biased region" description="Basic and acidic residues" evidence="1">
    <location>
        <begin position="146"/>
        <end position="159"/>
    </location>
</feature>
<comment type="caution">
    <text evidence="4">The sequence shown here is derived from an EMBL/GenBank/DDBJ whole genome shotgun (WGS) entry which is preliminary data.</text>
</comment>
<evidence type="ECO:0000313" key="5">
    <source>
        <dbReference type="Proteomes" id="UP000813385"/>
    </source>
</evidence>
<keyword evidence="2" id="KW-1133">Transmembrane helix</keyword>
<gene>
    <name evidence="4" type="ORF">B0T11DRAFT_77986</name>
</gene>
<feature type="compositionally biased region" description="Low complexity" evidence="1">
    <location>
        <begin position="222"/>
        <end position="237"/>
    </location>
</feature>
<feature type="compositionally biased region" description="Basic and acidic residues" evidence="1">
    <location>
        <begin position="84"/>
        <end position="107"/>
    </location>
</feature>
<dbReference type="EMBL" id="JAGPXD010000003">
    <property type="protein sequence ID" value="KAH7361797.1"/>
    <property type="molecule type" value="Genomic_DNA"/>
</dbReference>
<feature type="domain" description="DUF6594" evidence="3">
    <location>
        <begin position="339"/>
        <end position="623"/>
    </location>
</feature>
<feature type="region of interest" description="Disordered" evidence="1">
    <location>
        <begin position="1"/>
        <end position="335"/>
    </location>
</feature>
<dbReference type="AlphaFoldDB" id="A0A8K0X2N3"/>
<evidence type="ECO:0000256" key="2">
    <source>
        <dbReference type="SAM" id="Phobius"/>
    </source>
</evidence>
<reference evidence="4" key="1">
    <citation type="journal article" date="2021" name="Nat. Commun.">
        <title>Genetic determinants of endophytism in the Arabidopsis root mycobiome.</title>
        <authorList>
            <person name="Mesny F."/>
            <person name="Miyauchi S."/>
            <person name="Thiergart T."/>
            <person name="Pickel B."/>
            <person name="Atanasova L."/>
            <person name="Karlsson M."/>
            <person name="Huettel B."/>
            <person name="Barry K.W."/>
            <person name="Haridas S."/>
            <person name="Chen C."/>
            <person name="Bauer D."/>
            <person name="Andreopoulos W."/>
            <person name="Pangilinan J."/>
            <person name="LaButti K."/>
            <person name="Riley R."/>
            <person name="Lipzen A."/>
            <person name="Clum A."/>
            <person name="Drula E."/>
            <person name="Henrissat B."/>
            <person name="Kohler A."/>
            <person name="Grigoriev I.V."/>
            <person name="Martin F.M."/>
            <person name="Hacquard S."/>
        </authorList>
    </citation>
    <scope>NUCLEOTIDE SEQUENCE</scope>
    <source>
        <strain evidence="4">MPI-CAGE-AT-0016</strain>
    </source>
</reference>
<feature type="transmembrane region" description="Helical" evidence="2">
    <location>
        <begin position="548"/>
        <end position="570"/>
    </location>
</feature>
<dbReference type="PANTHER" id="PTHR34502">
    <property type="entry name" value="DUF6594 DOMAIN-CONTAINING PROTEIN-RELATED"/>
    <property type="match status" value="1"/>
</dbReference>
<keyword evidence="2" id="KW-0812">Transmembrane</keyword>
<dbReference type="Pfam" id="PF20237">
    <property type="entry name" value="DUF6594"/>
    <property type="match status" value="1"/>
</dbReference>
<feature type="compositionally biased region" description="Basic and acidic residues" evidence="1">
    <location>
        <begin position="251"/>
        <end position="268"/>
    </location>
</feature>
<evidence type="ECO:0000259" key="3">
    <source>
        <dbReference type="Pfam" id="PF20237"/>
    </source>
</evidence>
<keyword evidence="2" id="KW-0472">Membrane</keyword>
<dbReference type="PANTHER" id="PTHR34502:SF6">
    <property type="entry name" value="DUF6594 DOMAIN-CONTAINING PROTEIN"/>
    <property type="match status" value="1"/>
</dbReference>
<evidence type="ECO:0000313" key="4">
    <source>
        <dbReference type="EMBL" id="KAH7361797.1"/>
    </source>
</evidence>
<dbReference type="OrthoDB" id="5416037at2759"/>
<feature type="compositionally biased region" description="Low complexity" evidence="1">
    <location>
        <begin position="121"/>
        <end position="138"/>
    </location>
</feature>
<evidence type="ECO:0000256" key="1">
    <source>
        <dbReference type="SAM" id="MobiDB-lite"/>
    </source>
</evidence>
<feature type="transmembrane region" description="Helical" evidence="2">
    <location>
        <begin position="608"/>
        <end position="629"/>
    </location>
</feature>